<evidence type="ECO:0000256" key="2">
    <source>
        <dbReference type="RuleBase" id="RU003814"/>
    </source>
</evidence>
<gene>
    <name evidence="3" type="ORF">BDV25DRAFT_168579</name>
</gene>
<name>A0A5N6TPC3_ASPAV</name>
<dbReference type="AlphaFoldDB" id="A0A5N6TPC3"/>
<evidence type="ECO:0008006" key="5">
    <source>
        <dbReference type="Google" id="ProtNLM"/>
    </source>
</evidence>
<evidence type="ECO:0000313" key="3">
    <source>
        <dbReference type="EMBL" id="KAE8148208.1"/>
    </source>
</evidence>
<dbReference type="InterPro" id="IPR042529">
    <property type="entry name" value="IF_2B-like_C"/>
</dbReference>
<dbReference type="SUPFAM" id="SSF100950">
    <property type="entry name" value="NagB/RpiA/CoA transferase-like"/>
    <property type="match status" value="1"/>
</dbReference>
<dbReference type="InterPro" id="IPR037171">
    <property type="entry name" value="NagB/RpiA_transferase-like"/>
</dbReference>
<dbReference type="Pfam" id="PF01008">
    <property type="entry name" value="IF-2B"/>
    <property type="match status" value="1"/>
</dbReference>
<reference evidence="3 4" key="1">
    <citation type="submission" date="2019-04" db="EMBL/GenBank/DDBJ databases">
        <title>Friends and foes A comparative genomics study of 23 Aspergillus species from section Flavi.</title>
        <authorList>
            <consortium name="DOE Joint Genome Institute"/>
            <person name="Kjaerbolling I."/>
            <person name="Vesth T."/>
            <person name="Frisvad J.C."/>
            <person name="Nybo J.L."/>
            <person name="Theobald S."/>
            <person name="Kildgaard S."/>
            <person name="Isbrandt T."/>
            <person name="Kuo A."/>
            <person name="Sato A."/>
            <person name="Lyhne E.K."/>
            <person name="Kogle M.E."/>
            <person name="Wiebenga A."/>
            <person name="Kun R.S."/>
            <person name="Lubbers R.J."/>
            <person name="Makela M.R."/>
            <person name="Barry K."/>
            <person name="Chovatia M."/>
            <person name="Clum A."/>
            <person name="Daum C."/>
            <person name="Haridas S."/>
            <person name="He G."/>
            <person name="LaButti K."/>
            <person name="Lipzen A."/>
            <person name="Mondo S."/>
            <person name="Riley R."/>
            <person name="Salamov A."/>
            <person name="Simmons B.A."/>
            <person name="Magnuson J.K."/>
            <person name="Henrissat B."/>
            <person name="Mortensen U.H."/>
            <person name="Larsen T.O."/>
            <person name="Devries R.P."/>
            <person name="Grigoriev I.V."/>
            <person name="Machida M."/>
            <person name="Baker S.E."/>
            <person name="Andersen M.R."/>
        </authorList>
    </citation>
    <scope>NUCLEOTIDE SEQUENCE [LARGE SCALE GENOMIC DNA]</scope>
    <source>
        <strain evidence="3 4">IBT 18842</strain>
    </source>
</reference>
<comment type="similarity">
    <text evidence="1 2">Belongs to the eIF-2B alpha/beta/delta subunits family.</text>
</comment>
<evidence type="ECO:0000256" key="1">
    <source>
        <dbReference type="ARBA" id="ARBA00007251"/>
    </source>
</evidence>
<protein>
    <recommendedName>
        <fullName evidence="5">Translation initiation factor eIF-2B subunit family protein</fullName>
    </recommendedName>
</protein>
<accession>A0A5N6TPC3</accession>
<sequence length="551" mass="61686">MAILSELDTNIPSSWQKTALLKDDLRQKLPPCRVALCFIFQSHNVDRDQSKSQKPNSAQVRENDRTQLPCRPLAPVLGIIKDNTVGPLDAAWKAIEEQSAIPLASLSVYRYGKSFLSDAPSLGRRCIFYPFAFRLKTRADVGVEGERSRLNHRSYNLDARHSVSFGRVEDHVLEEGFRKIWFEVDLGPIPGRILASGLKQLQRDHESGARKLAAISLNILKAVLAHLDDPITQGGPWWRKARMAAWHLWKNGRQSMDAAILSFLLMTLTELEASLSVINSEDTCRSLHLSDVFDNIQKTIRSYKTRISNNFGSYVISKINASNQKPTKLKIMTLSASCTIRECIVQIVRMSGVQSIEICVLESRPLFEGVSLASSLLECFENEPSFPKVHVSICTDASVALAAKETDFLLLAADRIAADGSVSNKTGSLPAALCVRHMSPSAEIIVVSEIDKVAMQSCDTEAHTMENNESAEIVDAWQQSESIKGLNIVEHQLQRKHRQITVDVPNVYFEWVPPTLIDAYICEDGITSPTNFQKRSQWIKEQCERHFDNSL</sequence>
<dbReference type="GO" id="GO:0019509">
    <property type="term" value="P:L-methionine salvage from methylthioadenosine"/>
    <property type="evidence" value="ECO:0007669"/>
    <property type="project" value="TreeGrafter"/>
</dbReference>
<dbReference type="PANTHER" id="PTHR43475">
    <property type="entry name" value="METHYLTHIORIBOSE-1-PHOSPHATE ISOMERASE"/>
    <property type="match status" value="1"/>
</dbReference>
<dbReference type="PANTHER" id="PTHR43475:SF3">
    <property type="entry name" value="TRANSLATION INITIATION FACTOR EIF-2B SUBUNIT FAMILY PROTEIN (AFU_ORTHOLOGUE AFUA_2G14290)"/>
    <property type="match status" value="1"/>
</dbReference>
<keyword evidence="4" id="KW-1185">Reference proteome</keyword>
<dbReference type="Proteomes" id="UP000325780">
    <property type="component" value="Unassembled WGS sequence"/>
</dbReference>
<evidence type="ECO:0000313" key="4">
    <source>
        <dbReference type="Proteomes" id="UP000325780"/>
    </source>
</evidence>
<dbReference type="EMBL" id="ML742170">
    <property type="protein sequence ID" value="KAE8148208.1"/>
    <property type="molecule type" value="Genomic_DNA"/>
</dbReference>
<proteinExistence type="inferred from homology"/>
<dbReference type="OrthoDB" id="206213at2759"/>
<dbReference type="InterPro" id="IPR000649">
    <property type="entry name" value="IF-2B-related"/>
</dbReference>
<dbReference type="Gene3D" id="3.40.50.10470">
    <property type="entry name" value="Translation initiation factor eif-2b, domain 2"/>
    <property type="match status" value="1"/>
</dbReference>
<organism evidence="3 4">
    <name type="scientific">Aspergillus avenaceus</name>
    <dbReference type="NCBI Taxonomy" id="36643"/>
    <lineage>
        <taxon>Eukaryota</taxon>
        <taxon>Fungi</taxon>
        <taxon>Dikarya</taxon>
        <taxon>Ascomycota</taxon>
        <taxon>Pezizomycotina</taxon>
        <taxon>Eurotiomycetes</taxon>
        <taxon>Eurotiomycetidae</taxon>
        <taxon>Eurotiales</taxon>
        <taxon>Aspergillaceae</taxon>
        <taxon>Aspergillus</taxon>
        <taxon>Aspergillus subgen. Circumdati</taxon>
    </lineage>
</organism>
<dbReference type="GO" id="GO:0046523">
    <property type="term" value="F:S-methyl-5-thioribose-1-phosphate isomerase activity"/>
    <property type="evidence" value="ECO:0007669"/>
    <property type="project" value="TreeGrafter"/>
</dbReference>